<evidence type="ECO:0000313" key="1">
    <source>
        <dbReference type="EMBL" id="MBS1259644.1"/>
    </source>
</evidence>
<protein>
    <recommendedName>
        <fullName evidence="3">Transposase</fullName>
    </recommendedName>
</protein>
<comment type="caution">
    <text evidence="1">The sequence shown here is derived from an EMBL/GenBank/DDBJ whole genome shotgun (WGS) entry which is preliminary data.</text>
</comment>
<organism evidence="1 2">
    <name type="scientific">Candidatus Scalindua arabica</name>
    <dbReference type="NCBI Taxonomy" id="1127984"/>
    <lineage>
        <taxon>Bacteria</taxon>
        <taxon>Pseudomonadati</taxon>
        <taxon>Planctomycetota</taxon>
        <taxon>Candidatus Brocadiia</taxon>
        <taxon>Candidatus Brocadiales</taxon>
        <taxon>Candidatus Scalinduaceae</taxon>
        <taxon>Candidatus Scalindua</taxon>
    </lineage>
</organism>
<proteinExistence type="predicted"/>
<accession>A0A941W5K0</accession>
<evidence type="ECO:0000313" key="2">
    <source>
        <dbReference type="Proteomes" id="UP000722750"/>
    </source>
</evidence>
<dbReference type="Proteomes" id="UP000722750">
    <property type="component" value="Unassembled WGS sequence"/>
</dbReference>
<sequence>MQYTVLFHKVNKNFDLFILCIFSNFIPKNKLIFLLTILELSSIILITDRLKKDKHVQIISALVEGNSIRAASRMTGAAKGTVLKLLADGGEASSDYQNKVFRNLSCKRFQCDEIWSFCYAKEKNVSDDKKGHFGYGDIYTWTALCEDTKLIPTWYVGKRDMQSATMFMNDLANRLSNRIQLTTDGLPMYLNVVDNAFRGDVDYSQLVKLYGNKKEKEKTPSRYSPSHCIGTRKSIITGNPKTTSTSYIERQNLTMRMSMRRFTRLTNGFSKKIENLEHAVALHLCIIISAVSINP</sequence>
<evidence type="ECO:0008006" key="3">
    <source>
        <dbReference type="Google" id="ProtNLM"/>
    </source>
</evidence>
<dbReference type="EMBL" id="JAANXD010000100">
    <property type="protein sequence ID" value="MBS1259644.1"/>
    <property type="molecule type" value="Genomic_DNA"/>
</dbReference>
<reference evidence="1" key="1">
    <citation type="journal article" date="2021" name="ISME J.">
        <title>Fine-scale metabolic discontinuity in a stratified prokaryote microbiome of a Red Sea deep halocline.</title>
        <authorList>
            <person name="Michoud G."/>
            <person name="Ngugi D.K."/>
            <person name="Barozzi A."/>
            <person name="Merlino G."/>
            <person name="Calleja M.L."/>
            <person name="Delgado-Huertas A."/>
            <person name="Moran X.A.G."/>
            <person name="Daffonchio D."/>
        </authorList>
    </citation>
    <scope>NUCLEOTIDE SEQUENCE</scope>
    <source>
        <strain evidence="1">SuakinDeep_MAG55_1</strain>
    </source>
</reference>
<gene>
    <name evidence="1" type="ORF">MAG551_02719</name>
</gene>
<dbReference type="AlphaFoldDB" id="A0A941W5K0"/>
<name>A0A941W5K0_9BACT</name>